<proteinExistence type="predicted"/>
<comment type="caution">
    <text evidence="2">The sequence shown here is derived from an EMBL/GenBank/DDBJ whole genome shotgun (WGS) entry which is preliminary data.</text>
</comment>
<feature type="region of interest" description="Disordered" evidence="1">
    <location>
        <begin position="186"/>
        <end position="205"/>
    </location>
</feature>
<gene>
    <name evidence="2" type="ORF">PVAP13_8NG213612</name>
</gene>
<dbReference type="Proteomes" id="UP000823388">
    <property type="component" value="Chromosome 8N"/>
</dbReference>
<keyword evidence="3" id="KW-1185">Reference proteome</keyword>
<dbReference type="AlphaFoldDB" id="A0A8T0PAD5"/>
<feature type="compositionally biased region" description="Basic and acidic residues" evidence="1">
    <location>
        <begin position="61"/>
        <end position="75"/>
    </location>
</feature>
<dbReference type="EMBL" id="CM029052">
    <property type="protein sequence ID" value="KAG2557627.1"/>
    <property type="molecule type" value="Genomic_DNA"/>
</dbReference>
<dbReference type="EMBL" id="CM029052">
    <property type="protein sequence ID" value="KAG2557629.1"/>
    <property type="molecule type" value="Genomic_DNA"/>
</dbReference>
<accession>A0A8T0PAD5</accession>
<name>A0A8T0PAD5_PANVG</name>
<protein>
    <submittedName>
        <fullName evidence="2">Uncharacterized protein</fullName>
    </submittedName>
</protein>
<dbReference type="EMBL" id="CM029052">
    <property type="protein sequence ID" value="KAG2557630.1"/>
    <property type="molecule type" value="Genomic_DNA"/>
</dbReference>
<sequence>MFISSPPLSRFPLSSLLRSTHGCSYRFHRDFARWVPLSHSHPPAISGSGRGLEEGSAGLKQGEKGGGRGSAETRPRVPLSHHASTSDFWIPSWVGGRHLRGLKRWRRGRGRGGSTETRQRCYTFFSRWFSTLFRVLCLVEVIDVHFQNPARDPLVLMEGGTESCRPDQVSSSTPVHLPSQICSRQSSSMPRILDSEGGSVVGRWE</sequence>
<dbReference type="EMBL" id="CM029052">
    <property type="protein sequence ID" value="KAG2557631.1"/>
    <property type="molecule type" value="Genomic_DNA"/>
</dbReference>
<evidence type="ECO:0000313" key="2">
    <source>
        <dbReference type="EMBL" id="KAG2557629.1"/>
    </source>
</evidence>
<evidence type="ECO:0000313" key="3">
    <source>
        <dbReference type="Proteomes" id="UP000823388"/>
    </source>
</evidence>
<feature type="region of interest" description="Disordered" evidence="1">
    <location>
        <begin position="45"/>
        <end position="79"/>
    </location>
</feature>
<reference evidence="2" key="1">
    <citation type="submission" date="2020-05" db="EMBL/GenBank/DDBJ databases">
        <title>WGS assembly of Panicum virgatum.</title>
        <authorList>
            <person name="Lovell J.T."/>
            <person name="Jenkins J."/>
            <person name="Shu S."/>
            <person name="Juenger T.E."/>
            <person name="Schmutz J."/>
        </authorList>
    </citation>
    <scope>NUCLEOTIDE SEQUENCE</scope>
    <source>
        <strain evidence="2">AP13</strain>
    </source>
</reference>
<evidence type="ECO:0000256" key="1">
    <source>
        <dbReference type="SAM" id="MobiDB-lite"/>
    </source>
</evidence>
<organism evidence="2 3">
    <name type="scientific">Panicum virgatum</name>
    <name type="common">Blackwell switchgrass</name>
    <dbReference type="NCBI Taxonomy" id="38727"/>
    <lineage>
        <taxon>Eukaryota</taxon>
        <taxon>Viridiplantae</taxon>
        <taxon>Streptophyta</taxon>
        <taxon>Embryophyta</taxon>
        <taxon>Tracheophyta</taxon>
        <taxon>Spermatophyta</taxon>
        <taxon>Magnoliopsida</taxon>
        <taxon>Liliopsida</taxon>
        <taxon>Poales</taxon>
        <taxon>Poaceae</taxon>
        <taxon>PACMAD clade</taxon>
        <taxon>Panicoideae</taxon>
        <taxon>Panicodae</taxon>
        <taxon>Paniceae</taxon>
        <taxon>Panicinae</taxon>
        <taxon>Panicum</taxon>
        <taxon>Panicum sect. Hiantes</taxon>
    </lineage>
</organism>